<feature type="compositionally biased region" description="Basic residues" evidence="1">
    <location>
        <begin position="306"/>
        <end position="324"/>
    </location>
</feature>
<evidence type="ECO:0000259" key="2">
    <source>
        <dbReference type="Pfam" id="PF04825"/>
    </source>
</evidence>
<proteinExistence type="predicted"/>
<protein>
    <recommendedName>
        <fullName evidence="2">Rad21/Rec8-like protein N-terminal domain-containing protein</fullName>
    </recommendedName>
</protein>
<accession>C5L3N7</accession>
<feature type="compositionally biased region" description="Low complexity" evidence="1">
    <location>
        <begin position="287"/>
        <end position="305"/>
    </location>
</feature>
<feature type="compositionally biased region" description="Polar residues" evidence="1">
    <location>
        <begin position="237"/>
        <end position="259"/>
    </location>
</feature>
<keyword evidence="4" id="KW-1185">Reference proteome</keyword>
<dbReference type="Proteomes" id="UP000007800">
    <property type="component" value="Unassembled WGS sequence"/>
</dbReference>
<reference evidence="3 4" key="1">
    <citation type="submission" date="2008-07" db="EMBL/GenBank/DDBJ databases">
        <authorList>
            <person name="El-Sayed N."/>
            <person name="Caler E."/>
            <person name="Inman J."/>
            <person name="Amedeo P."/>
            <person name="Hass B."/>
            <person name="Wortman J."/>
        </authorList>
    </citation>
    <scope>NUCLEOTIDE SEQUENCE [LARGE SCALE GENOMIC DNA]</scope>
    <source>
        <strain evidence="4">ATCC 50983 / TXsc</strain>
    </source>
</reference>
<name>C5L3N7_PERM5</name>
<gene>
    <name evidence="3" type="ORF">Pmar_PMAR017671</name>
</gene>
<dbReference type="InterPro" id="IPR006910">
    <property type="entry name" value="Rad21_Rec8_N"/>
</dbReference>
<dbReference type="EMBL" id="GG678922">
    <property type="protein sequence ID" value="EER08616.1"/>
    <property type="molecule type" value="Genomic_DNA"/>
</dbReference>
<dbReference type="Pfam" id="PF04825">
    <property type="entry name" value="Rad21_Rec8_N"/>
    <property type="match status" value="1"/>
</dbReference>
<feature type="compositionally biased region" description="Polar residues" evidence="1">
    <location>
        <begin position="186"/>
        <end position="199"/>
    </location>
</feature>
<evidence type="ECO:0000313" key="3">
    <source>
        <dbReference type="EMBL" id="EER08616.1"/>
    </source>
</evidence>
<dbReference type="OMA" id="WAQNDEP"/>
<feature type="domain" description="Rad21/Rec8-like protein N-terminal" evidence="2">
    <location>
        <begin position="31"/>
        <end position="135"/>
    </location>
</feature>
<dbReference type="OrthoDB" id="445276at2759"/>
<evidence type="ECO:0000256" key="1">
    <source>
        <dbReference type="SAM" id="MobiDB-lite"/>
    </source>
</evidence>
<feature type="region of interest" description="Disordered" evidence="1">
    <location>
        <begin position="132"/>
        <end position="325"/>
    </location>
</feature>
<dbReference type="InParanoid" id="C5L3N7"/>
<dbReference type="GeneID" id="9042455"/>
<feature type="compositionally biased region" description="Basic residues" evidence="1">
    <location>
        <begin position="148"/>
        <end position="162"/>
    </location>
</feature>
<dbReference type="AlphaFoldDB" id="C5L3N7"/>
<organism evidence="4">
    <name type="scientific">Perkinsus marinus (strain ATCC 50983 / TXsc)</name>
    <dbReference type="NCBI Taxonomy" id="423536"/>
    <lineage>
        <taxon>Eukaryota</taxon>
        <taxon>Sar</taxon>
        <taxon>Alveolata</taxon>
        <taxon>Perkinsozoa</taxon>
        <taxon>Perkinsea</taxon>
        <taxon>Perkinsida</taxon>
        <taxon>Perkinsidae</taxon>
        <taxon>Perkinsus</taxon>
    </lineage>
</organism>
<sequence>MSPSPSSVAAASSSNTTTSISSVAKDVPSLQKDFTEFWVAATRVVRLKRGQIDIDIAKKVSQLMKAILSAARASRHPLPQARKDRRQVSLRVYGLLIKGACVLFSRKADLVLRRCDSVMAKFREALRSTKGFVDSEGSDGEEEGRAAAARKRKKGKQRKRKTAAQQVDDAVEEGDERRVRQRTGSDHPTSVMDSASTRLADSPPPPPPSINGDAEEEEEDGRRRNEEGLIESGEIVGNSQMPMLTSAQLRDLSISNVSEELSPPSVPDDSMSHQSPAPSVHSDVPGAAASPAAQQSASSVSTVARPRAKRRAASSGRRPIRRKLDRQVYIAETDYDQWAHDDGPITRSREMQWQPADYVRNAPPLTRLDFLGPELARSIQEGGLPLTLLGEGGQEQQQQQLISPNEDMEVDELRDQPDAVQLEDAFLDPPTPLESSHH</sequence>
<dbReference type="RefSeq" id="XP_002776800.1">
    <property type="nucleotide sequence ID" value="XM_002776754.1"/>
</dbReference>
<evidence type="ECO:0000313" key="4">
    <source>
        <dbReference type="Proteomes" id="UP000007800"/>
    </source>
</evidence>
<feature type="region of interest" description="Disordered" evidence="1">
    <location>
        <begin position="1"/>
        <end position="22"/>
    </location>
</feature>